<dbReference type="AlphaFoldDB" id="Q6ILT5"/>
<protein>
    <submittedName>
        <fullName evidence="1">HDC08400</fullName>
    </submittedName>
</protein>
<sequence>MLVIVCGSQGYALKPGLPLRCSEERTKTSVFVKRYALLSRRHELIAAFCLCSDLQRTGGGDRVEKLGSWSRGLEAEKLACC</sequence>
<accession>Q6ILT5</accession>
<name>Q6ILT5_DROME</name>
<evidence type="ECO:0000313" key="1">
    <source>
        <dbReference type="EMBL" id="DAA02777.1"/>
    </source>
</evidence>
<reference evidence="1" key="1">
    <citation type="journal article" date="2003" name="Genome Biol.">
        <title>An integrated gene annotation and transcriptional profiling approach towards the full gene content of the Drosophila genome.</title>
        <authorList>
            <person name="Hild M."/>
            <person name="Beckmann B."/>
            <person name="Haas S.A."/>
            <person name="Koch B."/>
            <person name="Solovyev V."/>
            <person name="Busold C."/>
            <person name="Fellenberg K."/>
            <person name="Boutros M."/>
            <person name="Vingron M."/>
            <person name="Sauer F."/>
            <person name="Hoheisel J.D."/>
            <person name="Paro R."/>
        </authorList>
    </citation>
    <scope>NUCLEOTIDE SEQUENCE</scope>
</reference>
<proteinExistence type="predicted"/>
<dbReference type="EMBL" id="BK001931">
    <property type="protein sequence ID" value="DAA02777.1"/>
    <property type="molecule type" value="Genomic_DNA"/>
</dbReference>
<organism evidence="1">
    <name type="scientific">Drosophila melanogaster</name>
    <name type="common">Fruit fly</name>
    <dbReference type="NCBI Taxonomy" id="7227"/>
    <lineage>
        <taxon>Eukaryota</taxon>
        <taxon>Metazoa</taxon>
        <taxon>Ecdysozoa</taxon>
        <taxon>Arthropoda</taxon>
        <taxon>Hexapoda</taxon>
        <taxon>Insecta</taxon>
        <taxon>Pterygota</taxon>
        <taxon>Neoptera</taxon>
        <taxon>Endopterygota</taxon>
        <taxon>Diptera</taxon>
        <taxon>Brachycera</taxon>
        <taxon>Muscomorpha</taxon>
        <taxon>Ephydroidea</taxon>
        <taxon>Drosophilidae</taxon>
        <taxon>Drosophila</taxon>
        <taxon>Sophophora</taxon>
    </lineage>
</organism>
<gene>
    <name evidence="1" type="ORF">HDC08400</name>
</gene>